<sequence>MIDKLYRVFQKNGINIAKDDFVYGLTNLIHWLTFIMILIPIGLTLNILIESCLFYIFYSQLRKYTGGIHMEKNILCITSSLIISVIIPIIAKKFIINSLLIVMISYTFTIMFIFFHKSIQHKNKPLSEGEITYYTRNAVIVELIYAILSICLLLLNFRSISTLILYTTIFCTMELLILSILNLN</sequence>
<dbReference type="Pfam" id="PF04647">
    <property type="entry name" value="AgrB"/>
    <property type="match status" value="1"/>
</dbReference>
<feature type="transmembrane region" description="Helical" evidence="8">
    <location>
        <begin position="70"/>
        <end position="90"/>
    </location>
</feature>
<feature type="transmembrane region" description="Helical" evidence="8">
    <location>
        <begin position="96"/>
        <end position="116"/>
    </location>
</feature>
<name>A0A921G8T6_9FIRM</name>
<dbReference type="GO" id="GO:0016020">
    <property type="term" value="C:membrane"/>
    <property type="evidence" value="ECO:0007669"/>
    <property type="project" value="InterPro"/>
</dbReference>
<evidence type="ECO:0000256" key="5">
    <source>
        <dbReference type="ARBA" id="ARBA00022801"/>
    </source>
</evidence>
<keyword evidence="2" id="KW-0673">Quorum sensing</keyword>
<evidence type="ECO:0000256" key="8">
    <source>
        <dbReference type="SAM" id="Phobius"/>
    </source>
</evidence>
<keyword evidence="4 8" id="KW-0812">Transmembrane</keyword>
<evidence type="ECO:0000313" key="9">
    <source>
        <dbReference type="EMBL" id="HJF39783.1"/>
    </source>
</evidence>
<reference evidence="9" key="1">
    <citation type="journal article" date="2021" name="PeerJ">
        <title>Extensive microbial diversity within the chicken gut microbiome revealed by metagenomics and culture.</title>
        <authorList>
            <person name="Gilroy R."/>
            <person name="Ravi A."/>
            <person name="Getino M."/>
            <person name="Pursley I."/>
            <person name="Horton D.L."/>
            <person name="Alikhan N.F."/>
            <person name="Baker D."/>
            <person name="Gharbi K."/>
            <person name="Hall N."/>
            <person name="Watson M."/>
            <person name="Adriaenssens E.M."/>
            <person name="Foster-Nyarko E."/>
            <person name="Jarju S."/>
            <person name="Secka A."/>
            <person name="Antonio M."/>
            <person name="Oren A."/>
            <person name="Chaudhuri R.R."/>
            <person name="La Ragione R."/>
            <person name="Hildebrand F."/>
            <person name="Pallen M.J."/>
        </authorList>
    </citation>
    <scope>NUCLEOTIDE SEQUENCE</scope>
    <source>
        <strain evidence="9">CHK193-16274</strain>
    </source>
</reference>
<dbReference type="GO" id="GO:0006508">
    <property type="term" value="P:proteolysis"/>
    <property type="evidence" value="ECO:0007669"/>
    <property type="project" value="UniProtKB-KW"/>
</dbReference>
<keyword evidence="1" id="KW-1003">Cell membrane</keyword>
<protein>
    <submittedName>
        <fullName evidence="9">Accessory gene regulator B family protein</fullName>
    </submittedName>
</protein>
<feature type="transmembrane region" description="Helical" evidence="8">
    <location>
        <begin position="163"/>
        <end position="183"/>
    </location>
</feature>
<feature type="transmembrane region" description="Helical" evidence="8">
    <location>
        <begin position="28"/>
        <end position="58"/>
    </location>
</feature>
<proteinExistence type="predicted"/>
<keyword evidence="5" id="KW-0378">Hydrolase</keyword>
<evidence type="ECO:0000256" key="4">
    <source>
        <dbReference type="ARBA" id="ARBA00022692"/>
    </source>
</evidence>
<evidence type="ECO:0000313" key="10">
    <source>
        <dbReference type="Proteomes" id="UP000749320"/>
    </source>
</evidence>
<dbReference type="SMART" id="SM00793">
    <property type="entry name" value="AgrB"/>
    <property type="match status" value="1"/>
</dbReference>
<dbReference type="Proteomes" id="UP000749320">
    <property type="component" value="Unassembled WGS sequence"/>
</dbReference>
<feature type="transmembrane region" description="Helical" evidence="8">
    <location>
        <begin position="137"/>
        <end position="157"/>
    </location>
</feature>
<dbReference type="GO" id="GO:0008233">
    <property type="term" value="F:peptidase activity"/>
    <property type="evidence" value="ECO:0007669"/>
    <property type="project" value="UniProtKB-KW"/>
</dbReference>
<keyword evidence="7 8" id="KW-0472">Membrane</keyword>
<evidence type="ECO:0000256" key="1">
    <source>
        <dbReference type="ARBA" id="ARBA00022475"/>
    </source>
</evidence>
<keyword evidence="3" id="KW-0645">Protease</keyword>
<dbReference type="AlphaFoldDB" id="A0A921G8T6"/>
<evidence type="ECO:0000256" key="2">
    <source>
        <dbReference type="ARBA" id="ARBA00022654"/>
    </source>
</evidence>
<comment type="caution">
    <text evidence="9">The sequence shown here is derived from an EMBL/GenBank/DDBJ whole genome shotgun (WGS) entry which is preliminary data.</text>
</comment>
<dbReference type="EMBL" id="DYWV01000086">
    <property type="protein sequence ID" value="HJF39783.1"/>
    <property type="molecule type" value="Genomic_DNA"/>
</dbReference>
<reference evidence="9" key="2">
    <citation type="submission" date="2021-09" db="EMBL/GenBank/DDBJ databases">
        <authorList>
            <person name="Gilroy R."/>
        </authorList>
    </citation>
    <scope>NUCLEOTIDE SEQUENCE</scope>
    <source>
        <strain evidence="9">CHK193-16274</strain>
    </source>
</reference>
<evidence type="ECO:0000256" key="3">
    <source>
        <dbReference type="ARBA" id="ARBA00022670"/>
    </source>
</evidence>
<dbReference type="InterPro" id="IPR006741">
    <property type="entry name" value="AgrB"/>
</dbReference>
<organism evidence="9 10">
    <name type="scientific">Thomasclavelia spiroformis</name>
    <dbReference type="NCBI Taxonomy" id="29348"/>
    <lineage>
        <taxon>Bacteria</taxon>
        <taxon>Bacillati</taxon>
        <taxon>Bacillota</taxon>
        <taxon>Erysipelotrichia</taxon>
        <taxon>Erysipelotrichales</taxon>
        <taxon>Coprobacillaceae</taxon>
        <taxon>Thomasclavelia</taxon>
    </lineage>
</organism>
<dbReference type="GO" id="GO:0009372">
    <property type="term" value="P:quorum sensing"/>
    <property type="evidence" value="ECO:0007669"/>
    <property type="project" value="UniProtKB-KW"/>
</dbReference>
<accession>A0A921G8T6</accession>
<evidence type="ECO:0000256" key="6">
    <source>
        <dbReference type="ARBA" id="ARBA00022989"/>
    </source>
</evidence>
<gene>
    <name evidence="9" type="ORF">K8V91_02570</name>
</gene>
<evidence type="ECO:0000256" key="7">
    <source>
        <dbReference type="ARBA" id="ARBA00023136"/>
    </source>
</evidence>
<keyword evidence="6 8" id="KW-1133">Transmembrane helix</keyword>